<dbReference type="PANTHER" id="PTHR35146">
    <property type="entry name" value="UPF0178 PROTEIN YAII"/>
    <property type="match status" value="1"/>
</dbReference>
<dbReference type="CDD" id="cd18720">
    <property type="entry name" value="PIN_YqxD-like"/>
    <property type="match status" value="1"/>
</dbReference>
<evidence type="ECO:0000313" key="5">
    <source>
        <dbReference type="Proteomes" id="UP000191025"/>
    </source>
</evidence>
<evidence type="ECO:0000313" key="4">
    <source>
        <dbReference type="EMBL" id="STZ01500.1"/>
    </source>
</evidence>
<dbReference type="Proteomes" id="UP000191025">
    <property type="component" value="Unassembled WGS sequence"/>
</dbReference>
<reference evidence="5" key="1">
    <citation type="submission" date="2017-03" db="EMBL/GenBank/DDBJ databases">
        <title>Draft genome sequence of Moraxella equi CCUG 4950T type strain.</title>
        <authorList>
            <person name="Salva-Serra F."/>
            <person name="Engstrom-Jakobsson H."/>
            <person name="Thorell K."/>
            <person name="Jaen-Luchoro D."/>
            <person name="Gonzales-Siles L."/>
            <person name="Karlsson R."/>
            <person name="Yazdan S."/>
            <person name="Boulund F."/>
            <person name="Johnning A."/>
            <person name="Engstrand L."/>
            <person name="Kristiansson E."/>
            <person name="Moore E."/>
        </authorList>
    </citation>
    <scope>NUCLEOTIDE SEQUENCE [LARGE SCALE GENOMIC DNA]</scope>
    <source>
        <strain evidence="5">CCUG 4441</strain>
    </source>
</reference>
<protein>
    <recommendedName>
        <fullName evidence="2">UPF0178 protein B5J94_01310</fullName>
    </recommendedName>
</protein>
<keyword evidence="6" id="KW-1185">Reference proteome</keyword>
<evidence type="ECO:0000313" key="6">
    <source>
        <dbReference type="Proteomes" id="UP000254107"/>
    </source>
</evidence>
<evidence type="ECO:0000256" key="2">
    <source>
        <dbReference type="HAMAP-Rule" id="MF_00489"/>
    </source>
</evidence>
<accession>A0A1V4H2P7</accession>
<dbReference type="EMBL" id="UGQC01000001">
    <property type="protein sequence ID" value="STZ01500.1"/>
    <property type="molecule type" value="Genomic_DNA"/>
</dbReference>
<dbReference type="Pfam" id="PF02639">
    <property type="entry name" value="DUF188"/>
    <property type="match status" value="1"/>
</dbReference>
<comment type="similarity">
    <text evidence="1 2">Belongs to the UPF0178 family.</text>
</comment>
<gene>
    <name evidence="4" type="primary">yaiI</name>
    <name evidence="3" type="ORF">B5J94_01310</name>
    <name evidence="4" type="ORF">NCTC7911_02931</name>
</gene>
<dbReference type="Proteomes" id="UP000254107">
    <property type="component" value="Unassembled WGS sequence"/>
</dbReference>
<dbReference type="EMBL" id="MXAN01000006">
    <property type="protein sequence ID" value="OPH39189.1"/>
    <property type="molecule type" value="Genomic_DNA"/>
</dbReference>
<proteinExistence type="inferred from homology"/>
<dbReference type="AlphaFoldDB" id="A0A1V4H2P7"/>
<name>A0A1V4H2P7_MORLA</name>
<organism evidence="3 5">
    <name type="scientific">Moraxella lacunata</name>
    <dbReference type="NCBI Taxonomy" id="477"/>
    <lineage>
        <taxon>Bacteria</taxon>
        <taxon>Pseudomonadati</taxon>
        <taxon>Pseudomonadota</taxon>
        <taxon>Gammaproteobacteria</taxon>
        <taxon>Moraxellales</taxon>
        <taxon>Moraxellaceae</taxon>
        <taxon>Moraxella</taxon>
    </lineage>
</organism>
<dbReference type="GeneID" id="302271409"/>
<dbReference type="PANTHER" id="PTHR35146:SF1">
    <property type="entry name" value="UPF0178 PROTEIN YAII"/>
    <property type="match status" value="1"/>
</dbReference>
<evidence type="ECO:0000256" key="1">
    <source>
        <dbReference type="ARBA" id="ARBA00008522"/>
    </source>
</evidence>
<sequence>MNIYIDADALPTIAKELIIKTANRTGVMATFVANSFIKLPPSPHLNMVVVAQGFDVADTHITDHAQAGDLVITSDIPLANDVLQKGAKVLTARGEEFTIDNIKPKLNARDFMESLRGTGVLDPKSMGGQKPYSDKDKIAFANGLNRLVRASP</sequence>
<dbReference type="HAMAP" id="MF_00489">
    <property type="entry name" value="UPF0178"/>
    <property type="match status" value="1"/>
</dbReference>
<dbReference type="InterPro" id="IPR003791">
    <property type="entry name" value="UPF0178"/>
</dbReference>
<dbReference type="RefSeq" id="WP_062499289.1">
    <property type="nucleotide sequence ID" value="NZ_MXAN01000006.1"/>
</dbReference>
<reference evidence="4 6" key="3">
    <citation type="submission" date="2018-06" db="EMBL/GenBank/DDBJ databases">
        <authorList>
            <consortium name="Pathogen Informatics"/>
            <person name="Doyle S."/>
        </authorList>
    </citation>
    <scope>NUCLEOTIDE SEQUENCE [LARGE SCALE GENOMIC DNA]</scope>
    <source>
        <strain evidence="4 6">NCTC7911</strain>
    </source>
</reference>
<reference evidence="3" key="2">
    <citation type="submission" date="2017-03" db="EMBL/GenBank/DDBJ databases">
        <authorList>
            <person name="Afonso C.L."/>
            <person name="Miller P.J."/>
            <person name="Scott M.A."/>
            <person name="Spackman E."/>
            <person name="Goraichik I."/>
            <person name="Dimitrov K.M."/>
            <person name="Suarez D.L."/>
            <person name="Swayne D.E."/>
        </authorList>
    </citation>
    <scope>NUCLEOTIDE SEQUENCE</scope>
    <source>
        <strain evidence="3">CCUG 4441</strain>
    </source>
</reference>
<dbReference type="NCBIfam" id="NF001095">
    <property type="entry name" value="PRK00124.1"/>
    <property type="match status" value="1"/>
</dbReference>
<evidence type="ECO:0000313" key="3">
    <source>
        <dbReference type="EMBL" id="OPH39189.1"/>
    </source>
</evidence>